<dbReference type="AlphaFoldDB" id="A0A811V1T1"/>
<keyword evidence="1" id="KW-0732">Signal</keyword>
<proteinExistence type="predicted"/>
<feature type="chain" id="PRO_5032430807" evidence="1">
    <location>
        <begin position="19"/>
        <end position="275"/>
    </location>
</feature>
<evidence type="ECO:0000313" key="3">
    <source>
        <dbReference type="Proteomes" id="UP000606786"/>
    </source>
</evidence>
<reference evidence="2" key="1">
    <citation type="submission" date="2020-11" db="EMBL/GenBank/DDBJ databases">
        <authorList>
            <person name="Whitehead M."/>
        </authorList>
    </citation>
    <scope>NUCLEOTIDE SEQUENCE</scope>
    <source>
        <strain evidence="2">EGII</strain>
    </source>
</reference>
<feature type="signal peptide" evidence="1">
    <location>
        <begin position="1"/>
        <end position="18"/>
    </location>
</feature>
<accession>A0A811V1T1</accession>
<comment type="caution">
    <text evidence="2">The sequence shown here is derived from an EMBL/GenBank/DDBJ whole genome shotgun (WGS) entry which is preliminary data.</text>
</comment>
<organism evidence="2 3">
    <name type="scientific">Ceratitis capitata</name>
    <name type="common">Mediterranean fruit fly</name>
    <name type="synonym">Tephritis capitata</name>
    <dbReference type="NCBI Taxonomy" id="7213"/>
    <lineage>
        <taxon>Eukaryota</taxon>
        <taxon>Metazoa</taxon>
        <taxon>Ecdysozoa</taxon>
        <taxon>Arthropoda</taxon>
        <taxon>Hexapoda</taxon>
        <taxon>Insecta</taxon>
        <taxon>Pterygota</taxon>
        <taxon>Neoptera</taxon>
        <taxon>Endopterygota</taxon>
        <taxon>Diptera</taxon>
        <taxon>Brachycera</taxon>
        <taxon>Muscomorpha</taxon>
        <taxon>Tephritoidea</taxon>
        <taxon>Tephritidae</taxon>
        <taxon>Ceratitis</taxon>
        <taxon>Ceratitis</taxon>
    </lineage>
</organism>
<protein>
    <submittedName>
        <fullName evidence="2">(Mediterranean fruit fly) hypothetical protein</fullName>
    </submittedName>
</protein>
<name>A0A811V1T1_CERCA</name>
<evidence type="ECO:0000313" key="2">
    <source>
        <dbReference type="EMBL" id="CAD7004508.1"/>
    </source>
</evidence>
<evidence type="ECO:0000256" key="1">
    <source>
        <dbReference type="SAM" id="SignalP"/>
    </source>
</evidence>
<keyword evidence="3" id="KW-1185">Reference proteome</keyword>
<gene>
    <name evidence="2" type="ORF">CCAP1982_LOCUS12907</name>
</gene>
<sequence>MANIILLSFMLFYKFTNSDEYPAKETTDNYMHIVSSEVKNLKYSKENIVDVPFYLDENYITNEYYKNNNQNKNKEDYDLVEKNIQEYINVDDFGSRPYHPSIKHLRSPEDIENLNDLKQSLYSQSKKGHPDPKDIPDPSHFYNKFNKAHALEDEDIRIEFFIPYNNADYSYHIKNHSNNRFNIYSNELNSVFHTQVNVDSPGSNFNIGNEFSLLNDISAESSNYDEIQVRAKDKLNKKPLSEALTNTTAESDEELLSDLRDDGYHYNKPSINFFY</sequence>
<dbReference type="EMBL" id="CAJHJT010000034">
    <property type="protein sequence ID" value="CAD7004508.1"/>
    <property type="molecule type" value="Genomic_DNA"/>
</dbReference>
<dbReference type="Proteomes" id="UP000606786">
    <property type="component" value="Unassembled WGS sequence"/>
</dbReference>